<keyword evidence="3" id="KW-1185">Reference proteome</keyword>
<protein>
    <submittedName>
        <fullName evidence="2">Uncharacterized protein</fullName>
    </submittedName>
</protein>
<dbReference type="Proteomes" id="UP000637643">
    <property type="component" value="Unassembled WGS sequence"/>
</dbReference>
<accession>A0A917D1B9</accession>
<feature type="compositionally biased region" description="Basic and acidic residues" evidence="1">
    <location>
        <begin position="1"/>
        <end position="14"/>
    </location>
</feature>
<proteinExistence type="predicted"/>
<evidence type="ECO:0000313" key="3">
    <source>
        <dbReference type="Proteomes" id="UP000637643"/>
    </source>
</evidence>
<reference evidence="2" key="1">
    <citation type="journal article" date="2014" name="Int. J. Syst. Evol. Microbiol.">
        <title>Complete genome sequence of Corynebacterium casei LMG S-19264T (=DSM 44701T), isolated from a smear-ripened cheese.</title>
        <authorList>
            <consortium name="US DOE Joint Genome Institute (JGI-PGF)"/>
            <person name="Walter F."/>
            <person name="Albersmeier A."/>
            <person name="Kalinowski J."/>
            <person name="Ruckert C."/>
        </authorList>
    </citation>
    <scope>NUCLEOTIDE SEQUENCE</scope>
    <source>
        <strain evidence="2">CGMCC 1.16134</strain>
    </source>
</reference>
<feature type="region of interest" description="Disordered" evidence="1">
    <location>
        <begin position="1"/>
        <end position="22"/>
    </location>
</feature>
<organism evidence="2 3">
    <name type="scientific">Paenibacillus albidus</name>
    <dbReference type="NCBI Taxonomy" id="2041023"/>
    <lineage>
        <taxon>Bacteria</taxon>
        <taxon>Bacillati</taxon>
        <taxon>Bacillota</taxon>
        <taxon>Bacilli</taxon>
        <taxon>Bacillales</taxon>
        <taxon>Paenibacillaceae</taxon>
        <taxon>Paenibacillus</taxon>
    </lineage>
</organism>
<gene>
    <name evidence="2" type="ORF">GCM10010912_59880</name>
</gene>
<reference evidence="2" key="2">
    <citation type="submission" date="2020-09" db="EMBL/GenBank/DDBJ databases">
        <authorList>
            <person name="Sun Q."/>
            <person name="Zhou Y."/>
        </authorList>
    </citation>
    <scope>NUCLEOTIDE SEQUENCE</scope>
    <source>
        <strain evidence="2">CGMCC 1.16134</strain>
    </source>
</reference>
<evidence type="ECO:0000256" key="1">
    <source>
        <dbReference type="SAM" id="MobiDB-lite"/>
    </source>
</evidence>
<comment type="caution">
    <text evidence="2">The sequence shown here is derived from an EMBL/GenBank/DDBJ whole genome shotgun (WGS) entry which is preliminary data.</text>
</comment>
<dbReference type="AlphaFoldDB" id="A0A917D1B9"/>
<name>A0A917D1B9_9BACL</name>
<evidence type="ECO:0000313" key="2">
    <source>
        <dbReference type="EMBL" id="GGG07244.1"/>
    </source>
</evidence>
<sequence>MVGAQHKADDDNNKPLEGGLSRETSAKWKEKFIHVFEHRYVQSPANRVNCLL</sequence>
<dbReference type="EMBL" id="BMKR01000042">
    <property type="protein sequence ID" value="GGG07244.1"/>
    <property type="molecule type" value="Genomic_DNA"/>
</dbReference>